<feature type="domain" description="MBD" evidence="9">
    <location>
        <begin position="3"/>
        <end position="71"/>
    </location>
</feature>
<keyword evidence="5" id="KW-0805">Transcription regulation</keyword>
<protein>
    <submittedName>
        <fullName evidence="10">MBD1/2/3</fullName>
    </submittedName>
</protein>
<evidence type="ECO:0000256" key="7">
    <source>
        <dbReference type="ARBA" id="ARBA00023163"/>
    </source>
</evidence>
<dbReference type="InterPro" id="IPR025884">
    <property type="entry name" value="MeCpG-bd_2/3_C_dom"/>
</dbReference>
<dbReference type="InterPro" id="IPR032343">
    <property type="entry name" value="MBD2/MBD3_p55-bd"/>
</dbReference>
<keyword evidence="3" id="KW-0158">Chromosome</keyword>
<dbReference type="GO" id="GO:0000122">
    <property type="term" value="P:negative regulation of transcription by RNA polymerase II"/>
    <property type="evidence" value="ECO:0007669"/>
    <property type="project" value="TreeGrafter"/>
</dbReference>
<dbReference type="Pfam" id="PF01429">
    <property type="entry name" value="MBD"/>
    <property type="match status" value="1"/>
</dbReference>
<evidence type="ECO:0000313" key="10">
    <source>
        <dbReference type="EMBL" id="QVX32600.1"/>
    </source>
</evidence>
<dbReference type="CDD" id="cd01396">
    <property type="entry name" value="MeCP2_MBD"/>
    <property type="match status" value="1"/>
</dbReference>
<accession>A0A8E7IW30</accession>
<dbReference type="Pfam" id="PF16564">
    <property type="entry name" value="MBDa"/>
    <property type="match status" value="1"/>
</dbReference>
<dbReference type="AlphaFoldDB" id="A0A8E7IW30"/>
<reference evidence="10" key="1">
    <citation type="journal article" date="2020" name="bioRxiv">
        <title>DNA methylation during development and regeneration of the annelid Platynereis dumerilii.</title>
        <authorList>
            <person name="Planques A."/>
            <person name="Kerner P."/>
            <person name="Ferry L."/>
            <person name="Grunau C."/>
            <person name="Gazave E."/>
            <person name="Vervoort M."/>
        </authorList>
    </citation>
    <scope>NUCLEOTIDE SEQUENCE</scope>
</reference>
<dbReference type="PANTHER" id="PTHR12396:SF0">
    <property type="entry name" value="METHYL-CPG BINDING DOMAIN PROTEIN-LIKE, ISOFORM C"/>
    <property type="match status" value="1"/>
</dbReference>
<comment type="subcellular location">
    <subcellularLocation>
        <location evidence="2">Chromosome</location>
    </subcellularLocation>
    <subcellularLocation>
        <location evidence="1">Nucleus</location>
    </subcellularLocation>
</comment>
<name>A0A8E7IW30_PLADU</name>
<dbReference type="Pfam" id="PF14048">
    <property type="entry name" value="MBD_C"/>
    <property type="match status" value="1"/>
</dbReference>
<evidence type="ECO:0000256" key="2">
    <source>
        <dbReference type="ARBA" id="ARBA00004286"/>
    </source>
</evidence>
<organism evidence="10">
    <name type="scientific">Platynereis dumerilii</name>
    <name type="common">Dumeril's clam worm</name>
    <dbReference type="NCBI Taxonomy" id="6359"/>
    <lineage>
        <taxon>Eukaryota</taxon>
        <taxon>Metazoa</taxon>
        <taxon>Spiralia</taxon>
        <taxon>Lophotrochozoa</taxon>
        <taxon>Annelida</taxon>
        <taxon>Polychaeta</taxon>
        <taxon>Errantia</taxon>
        <taxon>Phyllodocida</taxon>
        <taxon>Nereididae</taxon>
        <taxon>Platynereis</taxon>
    </lineage>
</organism>
<evidence type="ECO:0000259" key="9">
    <source>
        <dbReference type="PROSITE" id="PS50982"/>
    </source>
</evidence>
<dbReference type="GO" id="GO:0008327">
    <property type="term" value="F:methyl-CpG binding"/>
    <property type="evidence" value="ECO:0007669"/>
    <property type="project" value="TreeGrafter"/>
</dbReference>
<dbReference type="GO" id="GO:0006346">
    <property type="term" value="P:DNA methylation-dependent constitutive heterochromatin formation"/>
    <property type="evidence" value="ECO:0007669"/>
    <property type="project" value="TreeGrafter"/>
</dbReference>
<evidence type="ECO:0000256" key="4">
    <source>
        <dbReference type="ARBA" id="ARBA00022553"/>
    </source>
</evidence>
<dbReference type="PANTHER" id="PTHR12396">
    <property type="entry name" value="METHYL-CPG BINDING PROTEIN, MBD"/>
    <property type="match status" value="1"/>
</dbReference>
<keyword evidence="7" id="KW-0804">Transcription</keyword>
<keyword evidence="4" id="KW-0597">Phosphoprotein</keyword>
<dbReference type="GO" id="GO:0000118">
    <property type="term" value="C:histone deacetylase complex"/>
    <property type="evidence" value="ECO:0007669"/>
    <property type="project" value="UniProtKB-ARBA"/>
</dbReference>
<dbReference type="FunFam" id="3.30.890.10:FF:000003">
    <property type="entry name" value="methyl-CpG-binding domain protein 2"/>
    <property type="match status" value="1"/>
</dbReference>
<evidence type="ECO:0000256" key="1">
    <source>
        <dbReference type="ARBA" id="ARBA00004123"/>
    </source>
</evidence>
<evidence type="ECO:0000256" key="3">
    <source>
        <dbReference type="ARBA" id="ARBA00022454"/>
    </source>
</evidence>
<keyword evidence="6" id="KW-0238">DNA-binding</keyword>
<keyword evidence="8" id="KW-0539">Nucleus</keyword>
<sequence>MSVEKRRTECHGLPPGWTREEVLRKCGLSAGRSDVYYYSPNGLKIRSKPELVRALGPNFDLSCFDFRSGKILQSAIRKSKRLRGTTYDYARGMRHDANLVLPIRQTASIFKQPVTVVRTRPESKTRTDLKHGPQEQPKQSAVAFQLFWEKRLQGLNACDSSEEAFKTLDLPKSILGAGPELTTESMLQSIAAALHLNTQPLMGQNAPKAALQKNPGAHINTEQPLVQALVISDDDIRKQEMLVQDARKKLEEIMVK</sequence>
<dbReference type="SMART" id="SM00391">
    <property type="entry name" value="MBD"/>
    <property type="match status" value="1"/>
</dbReference>
<dbReference type="PROSITE" id="PS50982">
    <property type="entry name" value="MBD"/>
    <property type="match status" value="1"/>
</dbReference>
<proteinExistence type="evidence at transcript level"/>
<evidence type="ECO:0000256" key="8">
    <source>
        <dbReference type="ARBA" id="ARBA00023242"/>
    </source>
</evidence>
<dbReference type="EMBL" id="MW250934">
    <property type="protein sequence ID" value="QVX32600.1"/>
    <property type="molecule type" value="mRNA"/>
</dbReference>
<dbReference type="GO" id="GO:0000785">
    <property type="term" value="C:chromatin"/>
    <property type="evidence" value="ECO:0007669"/>
    <property type="project" value="UniProtKB-ARBA"/>
</dbReference>
<dbReference type="InterPro" id="IPR001739">
    <property type="entry name" value="Methyl_CpG_DNA-bd"/>
</dbReference>
<evidence type="ECO:0000256" key="5">
    <source>
        <dbReference type="ARBA" id="ARBA00023015"/>
    </source>
</evidence>
<evidence type="ECO:0000256" key="6">
    <source>
        <dbReference type="ARBA" id="ARBA00023125"/>
    </source>
</evidence>